<dbReference type="Pfam" id="PF18802">
    <property type="entry name" value="CxC1"/>
    <property type="match status" value="1"/>
</dbReference>
<evidence type="ECO:0000313" key="4">
    <source>
        <dbReference type="Proteomes" id="UP000001072"/>
    </source>
</evidence>
<dbReference type="PANTHER" id="PTHR33096:SF1">
    <property type="entry name" value="CXC1-LIKE CYSTEINE CLUSTER ASSOCIATED WITH KDZ TRANSPOSASES DOMAIN-CONTAINING PROTEIN"/>
    <property type="match status" value="1"/>
</dbReference>
<sequence>MPSHRILRGLHNAPKEPKPSTPLQHQEVALRKLDQARTEASHSARLRTLNEEQHPDVDNLQQGKHEHAYELQQPPEDADNDARDALGDDDDKEIDMNQFMPHHGPANPHEDQNDPVVIALRKEKHQAARLKHENLWAWQYAIMVPTFLCCRCRVKVSFCKDCDLSDTSRLLLMGYMAASPAKPRTAFSCRLLRHHHAQWLRLAVATQGFCEALDDCLDNHNPLILTSKGSLVEAKARHMAGLPDVAEELLIKFHSVHFLVTHTQKYVAEVQQSQTSLTELKRQNPTHTMAYFEAQWVRQRDLQLKAINVKSKEQRARVTVLVQLEEDLLETRKRLVELNPANAAIRTGEQRHDVLDLPASLANLEAKVQEVADELGNTELYNVRRGTTNRIKAVLTVQVALAALYEAKFDVIQQRANAAIRTGATQQPRNEHLRKKKRDLLKKKTETYLRHATKYNRHFRPPHRLREPTFEEILNMDLLDSFWDETALNHPEEPWSTCQKTKDGILYFRSPNIANGDLRVVEWNSVYSALNKRTCRLWKRWDRGLLDVLNTTAQYLNGTAELDVDLTIRWKEMVERTTNTWAEILGVPIFWAHPEDELEEEGEQDEYEEYGYEYEYEYEDDFI</sequence>
<dbReference type="VEuPathDB" id="FungiDB:MELLADRAFT_112176"/>
<evidence type="ECO:0000259" key="2">
    <source>
        <dbReference type="Pfam" id="PF18802"/>
    </source>
</evidence>
<dbReference type="HOGENOM" id="CLU_011407_5_1_1"/>
<dbReference type="KEGG" id="mlr:MELLADRAFT_112176"/>
<accession>F4S5M3</accession>
<dbReference type="InterPro" id="IPR041320">
    <property type="entry name" value="CxC1"/>
</dbReference>
<organism evidence="4">
    <name type="scientific">Melampsora larici-populina (strain 98AG31 / pathotype 3-4-7)</name>
    <name type="common">Poplar leaf rust fungus</name>
    <dbReference type="NCBI Taxonomy" id="747676"/>
    <lineage>
        <taxon>Eukaryota</taxon>
        <taxon>Fungi</taxon>
        <taxon>Dikarya</taxon>
        <taxon>Basidiomycota</taxon>
        <taxon>Pucciniomycotina</taxon>
        <taxon>Pucciniomycetes</taxon>
        <taxon>Pucciniales</taxon>
        <taxon>Melampsoraceae</taxon>
        <taxon>Melampsora</taxon>
    </lineage>
</organism>
<reference evidence="4" key="1">
    <citation type="journal article" date="2011" name="Proc. Natl. Acad. Sci. U.S.A.">
        <title>Obligate biotrophy features unraveled by the genomic analysis of rust fungi.</title>
        <authorList>
            <person name="Duplessis S."/>
            <person name="Cuomo C.A."/>
            <person name="Lin Y.-C."/>
            <person name="Aerts A."/>
            <person name="Tisserant E."/>
            <person name="Veneault-Fourrey C."/>
            <person name="Joly D.L."/>
            <person name="Hacquard S."/>
            <person name="Amselem J."/>
            <person name="Cantarel B.L."/>
            <person name="Chiu R."/>
            <person name="Coutinho P.M."/>
            <person name="Feau N."/>
            <person name="Field M."/>
            <person name="Frey P."/>
            <person name="Gelhaye E."/>
            <person name="Goldberg J."/>
            <person name="Grabherr M.G."/>
            <person name="Kodira C.D."/>
            <person name="Kohler A."/>
            <person name="Kuees U."/>
            <person name="Lindquist E.A."/>
            <person name="Lucas S.M."/>
            <person name="Mago R."/>
            <person name="Mauceli E."/>
            <person name="Morin E."/>
            <person name="Murat C."/>
            <person name="Pangilinan J.L."/>
            <person name="Park R."/>
            <person name="Pearson M."/>
            <person name="Quesneville H."/>
            <person name="Rouhier N."/>
            <person name="Sakthikumar S."/>
            <person name="Salamov A.A."/>
            <person name="Schmutz J."/>
            <person name="Selles B."/>
            <person name="Shapiro H."/>
            <person name="Tanguay P."/>
            <person name="Tuskan G.A."/>
            <person name="Henrissat B."/>
            <person name="Van de Peer Y."/>
            <person name="Rouze P."/>
            <person name="Ellis J.G."/>
            <person name="Dodds P.N."/>
            <person name="Schein J.E."/>
            <person name="Zhong S."/>
            <person name="Hamelin R.C."/>
            <person name="Grigoriev I.V."/>
            <person name="Szabo L.J."/>
            <person name="Martin F."/>
        </authorList>
    </citation>
    <scope>NUCLEOTIDE SEQUENCE [LARGE SCALE GENOMIC DNA]</scope>
    <source>
        <strain evidence="4">98AG31 / pathotype 3-4-7</strain>
    </source>
</reference>
<protein>
    <recommendedName>
        <fullName evidence="2">CxC1-like cysteine cluster associated with KDZ transposases domain-containing protein</fullName>
    </recommendedName>
</protein>
<proteinExistence type="predicted"/>
<keyword evidence="4" id="KW-1185">Reference proteome</keyword>
<dbReference type="InParanoid" id="F4S5M3"/>
<dbReference type="EMBL" id="GL883151">
    <property type="protein sequence ID" value="EGG00083.1"/>
    <property type="molecule type" value="Genomic_DNA"/>
</dbReference>
<dbReference type="RefSeq" id="XP_007416681.1">
    <property type="nucleotide sequence ID" value="XM_007416619.1"/>
</dbReference>
<dbReference type="Proteomes" id="UP000001072">
    <property type="component" value="Unassembled WGS sequence"/>
</dbReference>
<name>F4S5M3_MELLP</name>
<evidence type="ECO:0000256" key="1">
    <source>
        <dbReference type="SAM" id="MobiDB-lite"/>
    </source>
</evidence>
<dbReference type="OrthoDB" id="3253684at2759"/>
<dbReference type="PANTHER" id="PTHR33096">
    <property type="entry name" value="CXC2 DOMAIN-CONTAINING PROTEIN"/>
    <property type="match status" value="1"/>
</dbReference>
<evidence type="ECO:0000313" key="3">
    <source>
        <dbReference type="EMBL" id="EGG00083.1"/>
    </source>
</evidence>
<dbReference type="GeneID" id="18924592"/>
<feature type="compositionally biased region" description="Basic and acidic residues" evidence="1">
    <location>
        <begin position="28"/>
        <end position="69"/>
    </location>
</feature>
<feature type="region of interest" description="Disordered" evidence="1">
    <location>
        <begin position="1"/>
        <end position="93"/>
    </location>
</feature>
<feature type="domain" description="CxC1-like cysteine cluster associated with KDZ transposases" evidence="2">
    <location>
        <begin position="149"/>
        <end position="219"/>
    </location>
</feature>
<gene>
    <name evidence="3" type="ORF">MELLADRAFT_112176</name>
</gene>
<dbReference type="AlphaFoldDB" id="F4S5M3"/>